<feature type="signal peptide" evidence="2">
    <location>
        <begin position="1"/>
        <end position="22"/>
    </location>
</feature>
<evidence type="ECO:0000313" key="3">
    <source>
        <dbReference type="EMBL" id="GEU46474.1"/>
    </source>
</evidence>
<evidence type="ECO:0000256" key="2">
    <source>
        <dbReference type="SAM" id="SignalP"/>
    </source>
</evidence>
<proteinExistence type="predicted"/>
<feature type="compositionally biased region" description="Acidic residues" evidence="1">
    <location>
        <begin position="80"/>
        <end position="109"/>
    </location>
</feature>
<feature type="compositionally biased region" description="Low complexity" evidence="1">
    <location>
        <begin position="332"/>
        <end position="354"/>
    </location>
</feature>
<organism evidence="3">
    <name type="scientific">Tanacetum cinerariifolium</name>
    <name type="common">Dalmatian daisy</name>
    <name type="synonym">Chrysanthemum cinerariifolium</name>
    <dbReference type="NCBI Taxonomy" id="118510"/>
    <lineage>
        <taxon>Eukaryota</taxon>
        <taxon>Viridiplantae</taxon>
        <taxon>Streptophyta</taxon>
        <taxon>Embryophyta</taxon>
        <taxon>Tracheophyta</taxon>
        <taxon>Spermatophyta</taxon>
        <taxon>Magnoliopsida</taxon>
        <taxon>eudicotyledons</taxon>
        <taxon>Gunneridae</taxon>
        <taxon>Pentapetalae</taxon>
        <taxon>asterids</taxon>
        <taxon>campanulids</taxon>
        <taxon>Asterales</taxon>
        <taxon>Asteraceae</taxon>
        <taxon>Asteroideae</taxon>
        <taxon>Anthemideae</taxon>
        <taxon>Anthemidinae</taxon>
        <taxon>Tanacetum</taxon>
    </lineage>
</organism>
<gene>
    <name evidence="3" type="ORF">Tci_018452</name>
</gene>
<accession>A0A6L2KF28</accession>
<comment type="caution">
    <text evidence="3">The sequence shown here is derived from an EMBL/GenBank/DDBJ whole genome shotgun (WGS) entry which is preliminary data.</text>
</comment>
<keyword evidence="2" id="KW-0732">Signal</keyword>
<evidence type="ECO:0000256" key="1">
    <source>
        <dbReference type="SAM" id="MobiDB-lite"/>
    </source>
</evidence>
<dbReference type="EMBL" id="BKCJ010002130">
    <property type="protein sequence ID" value="GEU46474.1"/>
    <property type="molecule type" value="Genomic_DNA"/>
</dbReference>
<feature type="region of interest" description="Disordered" evidence="1">
    <location>
        <begin position="296"/>
        <end position="360"/>
    </location>
</feature>
<feature type="chain" id="PRO_5026723444" evidence="2">
    <location>
        <begin position="23"/>
        <end position="652"/>
    </location>
</feature>
<name>A0A6L2KF28_TANCI</name>
<feature type="region of interest" description="Disordered" evidence="1">
    <location>
        <begin position="80"/>
        <end position="144"/>
    </location>
</feature>
<feature type="region of interest" description="Disordered" evidence="1">
    <location>
        <begin position="257"/>
        <end position="277"/>
    </location>
</feature>
<sequence>MLALIQKWIVAVCTLCWDVLNSQTPQSENAAMAKRILIALMSATREKIIMANVPPNDPNVDASAIVPAPVNLDHTPAQPIEEDAEEEEEDPEEEPKDDDDDMEIDDEAGVIDPYMDDGLKNPPPPNSEDEETPPTSLVIPDAEGQPIPPIASFGQNFHFGESSSTANLLTGNSKIVLTGPMCPNLGTAWKRLGKMEKFMSERINTEGRINKKFKEQDRHFIGLGCDNIEMDRTVRNVMSDLSGLKKLESKGSFLFPLGSQVREPPTEPSARPVPAPYSDDPYVVTRDAAIADAAITTSGVDDDDTAPMDSQPYDPHGSPRDTHFDHKKNNIQTSSFSSQSIQESLNNGKAASESSAKKKGRTVVIATKDMQKRRNDVKARTTLLLALPDEHQLRFSKYETAQELWGAILKTFGGNEATKKTKKNQLKQQYGNFKAEANTSSGKGEVHTASVSTASTQVSTASADVDATSISHDIVCAYVASQSNGSQIKYEDITQIDEYDIKEMDIKGRRESYKQGSKEEEPAPKALLAIDGIGWDWSYMANEEENHALVADDKALTEFALMAKSSSSSENEIKKEKQGLDSKLTGFESASKDLETLLGSQRTDKNEEGLGYNVVPPLLLKATHLPRKICLGLDCLNLQMILLLTIVGLPLV</sequence>
<dbReference type="Pfam" id="PF14223">
    <property type="entry name" value="Retrotran_gag_2"/>
    <property type="match status" value="1"/>
</dbReference>
<feature type="compositionally biased region" description="Basic and acidic residues" evidence="1">
    <location>
        <begin position="317"/>
        <end position="328"/>
    </location>
</feature>
<reference evidence="3" key="1">
    <citation type="journal article" date="2019" name="Sci. Rep.">
        <title>Draft genome of Tanacetum cinerariifolium, the natural source of mosquito coil.</title>
        <authorList>
            <person name="Yamashiro T."/>
            <person name="Shiraishi A."/>
            <person name="Satake H."/>
            <person name="Nakayama K."/>
        </authorList>
    </citation>
    <scope>NUCLEOTIDE SEQUENCE</scope>
</reference>
<dbReference type="AlphaFoldDB" id="A0A6L2KF28"/>
<protein>
    <submittedName>
        <fullName evidence="3">Ribonuclease H-like domain-containing protein</fullName>
    </submittedName>
</protein>